<dbReference type="Gene3D" id="2.40.128.130">
    <property type="entry name" value="Autotransporter beta-domain"/>
    <property type="match status" value="1"/>
</dbReference>
<dbReference type="EMBL" id="AM167904">
    <property type="protein sequence ID" value="CAJ48071.1"/>
    <property type="molecule type" value="Genomic_DNA"/>
</dbReference>
<gene>
    <name evidence="2" type="ordered locus">BAV0466</name>
</gene>
<dbReference type="InterPro" id="IPR011050">
    <property type="entry name" value="Pectin_lyase_fold/virulence"/>
</dbReference>
<organism evidence="2 3">
    <name type="scientific">Bordetella avium (strain 197N)</name>
    <dbReference type="NCBI Taxonomy" id="360910"/>
    <lineage>
        <taxon>Bacteria</taxon>
        <taxon>Pseudomonadati</taxon>
        <taxon>Pseudomonadota</taxon>
        <taxon>Betaproteobacteria</taxon>
        <taxon>Burkholderiales</taxon>
        <taxon>Alcaligenaceae</taxon>
        <taxon>Bordetella</taxon>
    </lineage>
</organism>
<dbReference type="InterPro" id="IPR036709">
    <property type="entry name" value="Autotransporte_beta_dom_sf"/>
</dbReference>
<feature type="domain" description="Autotransporter" evidence="1">
    <location>
        <begin position="1023"/>
        <end position="1305"/>
    </location>
</feature>
<name>Q2KYT6_BORA1</name>
<accession>Q2KYT6</accession>
<dbReference type="PROSITE" id="PS51208">
    <property type="entry name" value="AUTOTRANSPORTER"/>
    <property type="match status" value="1"/>
</dbReference>
<dbReference type="HOGENOM" id="CLU_005887_4_2_4"/>
<dbReference type="NCBIfam" id="TIGR01414">
    <property type="entry name" value="autotrans_barl"/>
    <property type="match status" value="1"/>
</dbReference>
<dbReference type="KEGG" id="bav:BAV0466"/>
<proteinExistence type="predicted"/>
<dbReference type="eggNOG" id="COG4625">
    <property type="taxonomic scope" value="Bacteria"/>
</dbReference>
<dbReference type="GO" id="GO:0006508">
    <property type="term" value="P:proteolysis"/>
    <property type="evidence" value="ECO:0007669"/>
    <property type="project" value="UniProtKB-KW"/>
</dbReference>
<dbReference type="OrthoDB" id="5760545at2"/>
<evidence type="ECO:0000259" key="1">
    <source>
        <dbReference type="PROSITE" id="PS51208"/>
    </source>
</evidence>
<dbReference type="InterPro" id="IPR030895">
    <property type="entry name" value="T5SS_PEPC_rpt"/>
</dbReference>
<dbReference type="InterPro" id="IPR005546">
    <property type="entry name" value="Autotransporte_beta"/>
</dbReference>
<dbReference type="SUPFAM" id="SSF51126">
    <property type="entry name" value="Pectin lyase-like"/>
    <property type="match status" value="1"/>
</dbReference>
<dbReference type="eggNOG" id="COG2911">
    <property type="taxonomic scope" value="Bacteria"/>
</dbReference>
<dbReference type="GO" id="GO:0019867">
    <property type="term" value="C:outer membrane"/>
    <property type="evidence" value="ECO:0007669"/>
    <property type="project" value="InterPro"/>
</dbReference>
<dbReference type="RefSeq" id="WP_012416162.1">
    <property type="nucleotide sequence ID" value="NC_010645.1"/>
</dbReference>
<evidence type="ECO:0000313" key="2">
    <source>
        <dbReference type="EMBL" id="CAJ48071.1"/>
    </source>
</evidence>
<dbReference type="GO" id="GO:0008233">
    <property type="term" value="F:peptidase activity"/>
    <property type="evidence" value="ECO:0007669"/>
    <property type="project" value="UniProtKB-KW"/>
</dbReference>
<dbReference type="NCBIfam" id="TIGR04393">
    <property type="entry name" value="rpt_T5SS_PEPC"/>
    <property type="match status" value="1"/>
</dbReference>
<dbReference type="InterPro" id="IPR006315">
    <property type="entry name" value="OM_autotransptr_brl_dom"/>
</dbReference>
<keyword evidence="3" id="KW-1185">Reference proteome</keyword>
<dbReference type="STRING" id="360910.BAV0466"/>
<dbReference type="SMART" id="SM00869">
    <property type="entry name" value="Autotransporter"/>
    <property type="match status" value="1"/>
</dbReference>
<keyword evidence="2" id="KW-0378">Hydrolase</keyword>
<dbReference type="SUPFAM" id="SSF103515">
    <property type="entry name" value="Autotransporter"/>
    <property type="match status" value="1"/>
</dbReference>
<sequence length="1305" mass="132577">MSNTAVTVSGENVPNNVKNKNKIQLSGSASLTIENGGSLSPADWIILPGATASVTVTGAGSTLTTGEVQITESGASLKVEDQGKAVLNKLNLDKGQTLVTGQGSSLQVKADGSFRVGNNGAATLQIKDGGALTSDTMLTLTNTNTDSATLGIDGAGSSLNVSGEVSSGAGGTTAITVLNGGSLNSQGATLGKSDGNKTTVLIDGAGSRWTNTGAITLNAQASVQLRNGGALDLGDKTLTLTGQNTSLNLGGTNTEGAAATGTLLAAAVAFSKSDATAATQALVFNHSDSEGFEFGAKLSGDGKVILKHGLTRLSADSSQFSGSTEIAGGSLQVVGKLGGKLNLINGELQVSGTVDTPEALTLTQDTSDTASLLISGSGASLTTAQTVDSSTGGGMASIKILDGGSLNSQGATLGKSDGDKTTSVLIDGVGSRWTTTAKPFTLNDNATLQLRNGGTLDLGDQALTLSGKDAEVSIGSLSTEAAVAPGLLKTPEVAFATNNSDDTLQILAFKHTTNGLDFSPKITGNGSIVVEQGLTNLTADSSTFSGETLITGGSLDVAGKLGGALTISNGELKVSGTVDSQSAVQLKSTRSSSLLVEGENASLTTASTVNAQATEGKVDIKILDGGSLKSQGATLGKPGDGESTTVLIDGAGSHWAATQAFTLNDNASVQLRNGGTLDTGNKALSLQGKHSRLILGGEDAAAAAGTLSTKGLEFSSLDDSAATQQLVFNHNSDNYEFGAPITGRGHITQQHGVTLLTGDSAAFAGQTDVLGGTLRVDGKLGGTLTVHSGAFLSGTGQIGSTVINEGGTLSAGGRQPVTVMGDLEIKNGGALSVALASDTVPTQALLNVSGKTKLEETSKLDVEARDAQLDAPYLLLKATGGVEGKFGTVSSKVDNNLAFIDTTLDYNTPGQISLTLTRRANDTFASQAVSSNERAVANALDHMPESGELPQFVQRLPKGAPAAVFDALAGDAHTSVSNALQQSAVAPVMQVPMAHLRSNLQAGLLPGAPLAQSGGSYPVSALPSSAAQPLWAQTFGSWQHDKGDSNAPGGRAFTGGLFIGVDQALGKNKDIRLGAALGYSQTQVNIRTRSAKATIDNFSLTAYGGKQWETGLGQLNLLAGGAYTSHHIRSKRDLSQVGLADTLRAGYHGNTVQLFTELGHAFPWRHGYVEPYAGISLNRLHTESYTESGGVAALHGAAQSRSNLVTSLGVRAAYDLKVSGKDLRLRAGLAWRYTGQDLTPQSKLAFQNGPDFTVSGTPIARSTAQAELGADLAISPKATLGVGYTGEFGSRSRQQTATLQGRWAF</sequence>
<protein>
    <submittedName>
        <fullName evidence="2">Serine protease autotransporter</fullName>
    </submittedName>
</protein>
<evidence type="ECO:0000313" key="3">
    <source>
        <dbReference type="Proteomes" id="UP000001977"/>
    </source>
</evidence>
<dbReference type="Proteomes" id="UP000001977">
    <property type="component" value="Chromosome"/>
</dbReference>
<dbReference type="Pfam" id="PF03797">
    <property type="entry name" value="Autotransporter"/>
    <property type="match status" value="1"/>
</dbReference>
<reference evidence="2 3" key="1">
    <citation type="journal article" date="2006" name="J. Bacteriol.">
        <title>Comparison of the genome sequence of the poultry pathogen Bordetella avium with those of B. bronchiseptica, B. pertussis, and B. parapertussis reveals extensive diversity in surface structures associated with host interaction.</title>
        <authorList>
            <person name="Sebaihia M."/>
            <person name="Preston A."/>
            <person name="Maskell D.J."/>
            <person name="Kuzmiak H."/>
            <person name="Connell T.D."/>
            <person name="King N.D."/>
            <person name="Orndorff P.E."/>
            <person name="Miyamoto D.M."/>
            <person name="Thomson N.R."/>
            <person name="Harris D."/>
            <person name="Goble A."/>
            <person name="Lord A."/>
            <person name="Murphy L."/>
            <person name="Quail M.A."/>
            <person name="Rutter S."/>
            <person name="Squares R."/>
            <person name="Squares S."/>
            <person name="Woodward J."/>
            <person name="Parkhill J."/>
            <person name="Temple L.M."/>
        </authorList>
    </citation>
    <scope>NUCLEOTIDE SEQUENCE [LARGE SCALE GENOMIC DNA]</scope>
    <source>
        <strain evidence="2 3">197N</strain>
    </source>
</reference>
<keyword evidence="2" id="KW-0645">Protease</keyword>